<evidence type="ECO:0000313" key="4">
    <source>
        <dbReference type="Proteomes" id="UP000235392"/>
    </source>
</evidence>
<accession>A0A2N5UTZ1</accession>
<keyword evidence="1" id="KW-0238">DNA-binding</keyword>
<protein>
    <recommendedName>
        <fullName evidence="5">Tyr recombinase domain-containing protein</fullName>
    </recommendedName>
</protein>
<name>A0A2N5UTZ1_9BASI</name>
<dbReference type="SUPFAM" id="SSF47823">
    <property type="entry name" value="lambda integrase-like, N-terminal domain"/>
    <property type="match status" value="1"/>
</dbReference>
<dbReference type="Proteomes" id="UP000235392">
    <property type="component" value="Unassembled WGS sequence"/>
</dbReference>
<dbReference type="EMBL" id="PGCI01000092">
    <property type="protein sequence ID" value="PLW41204.1"/>
    <property type="molecule type" value="Genomic_DNA"/>
</dbReference>
<reference evidence="3 4" key="1">
    <citation type="submission" date="2017-11" db="EMBL/GenBank/DDBJ databases">
        <title>De novo assembly and phasing of dikaryotic genomes from two isolates of Puccinia coronata f. sp. avenae, the causal agent of oat crown rust.</title>
        <authorList>
            <person name="Miller M.E."/>
            <person name="Zhang Y."/>
            <person name="Omidvar V."/>
            <person name="Sperschneider J."/>
            <person name="Schwessinger B."/>
            <person name="Raley C."/>
            <person name="Palmer J.M."/>
            <person name="Garnica D."/>
            <person name="Upadhyaya N."/>
            <person name="Rathjen J."/>
            <person name="Taylor J.M."/>
            <person name="Park R.F."/>
            <person name="Dodds P.N."/>
            <person name="Hirsch C.D."/>
            <person name="Kianian S.F."/>
            <person name="Figueroa M."/>
        </authorList>
    </citation>
    <scope>NUCLEOTIDE SEQUENCE [LARGE SCALE GENOMIC DNA]</scope>
    <source>
        <strain evidence="3">12SD80</strain>
    </source>
</reference>
<gene>
    <name evidence="3" type="ORF">PCASD_10149</name>
</gene>
<dbReference type="InterPro" id="IPR052925">
    <property type="entry name" value="Phage_Integrase-like_Recomb"/>
</dbReference>
<dbReference type="SUPFAM" id="SSF56349">
    <property type="entry name" value="DNA breaking-rejoining enzymes"/>
    <property type="match status" value="1"/>
</dbReference>
<dbReference type="GO" id="GO:0003677">
    <property type="term" value="F:DNA binding"/>
    <property type="evidence" value="ECO:0007669"/>
    <property type="project" value="UniProtKB-KW"/>
</dbReference>
<dbReference type="Gene3D" id="1.10.150.130">
    <property type="match status" value="1"/>
</dbReference>
<organism evidence="3 4">
    <name type="scientific">Puccinia coronata f. sp. avenae</name>
    <dbReference type="NCBI Taxonomy" id="200324"/>
    <lineage>
        <taxon>Eukaryota</taxon>
        <taxon>Fungi</taxon>
        <taxon>Dikarya</taxon>
        <taxon>Basidiomycota</taxon>
        <taxon>Pucciniomycotina</taxon>
        <taxon>Pucciniomycetes</taxon>
        <taxon>Pucciniales</taxon>
        <taxon>Pucciniaceae</taxon>
        <taxon>Puccinia</taxon>
    </lineage>
</organism>
<dbReference type="PANTHER" id="PTHR34605">
    <property type="entry name" value="PHAGE_INTEGRASE DOMAIN-CONTAINING PROTEIN"/>
    <property type="match status" value="1"/>
</dbReference>
<evidence type="ECO:0000256" key="1">
    <source>
        <dbReference type="ARBA" id="ARBA00023125"/>
    </source>
</evidence>
<evidence type="ECO:0008006" key="5">
    <source>
        <dbReference type="Google" id="ProtNLM"/>
    </source>
</evidence>
<dbReference type="GO" id="GO:0015074">
    <property type="term" value="P:DNA integration"/>
    <property type="evidence" value="ECO:0007669"/>
    <property type="project" value="InterPro"/>
</dbReference>
<dbReference type="Gene3D" id="1.10.443.10">
    <property type="entry name" value="Intergrase catalytic core"/>
    <property type="match status" value="1"/>
</dbReference>
<proteinExistence type="predicted"/>
<comment type="caution">
    <text evidence="3">The sequence shown here is derived from an EMBL/GenBank/DDBJ whole genome shotgun (WGS) entry which is preliminary data.</text>
</comment>
<dbReference type="PANTHER" id="PTHR34605:SF3">
    <property type="entry name" value="P CELL-TYPE AGGLUTINATION PROTEIN MAP4-LIKE-RELATED"/>
    <property type="match status" value="1"/>
</dbReference>
<keyword evidence="2" id="KW-0233">DNA recombination</keyword>
<dbReference type="AlphaFoldDB" id="A0A2N5UTZ1"/>
<dbReference type="InterPro" id="IPR013762">
    <property type="entry name" value="Integrase-like_cat_sf"/>
</dbReference>
<evidence type="ECO:0000256" key="2">
    <source>
        <dbReference type="ARBA" id="ARBA00023172"/>
    </source>
</evidence>
<evidence type="ECO:0000313" key="3">
    <source>
        <dbReference type="EMBL" id="PLW41204.1"/>
    </source>
</evidence>
<dbReference type="InterPro" id="IPR011010">
    <property type="entry name" value="DNA_brk_join_enz"/>
</dbReference>
<dbReference type="InterPro" id="IPR010998">
    <property type="entry name" value="Integrase_recombinase_N"/>
</dbReference>
<dbReference type="GO" id="GO:0006310">
    <property type="term" value="P:DNA recombination"/>
    <property type="evidence" value="ECO:0007669"/>
    <property type="project" value="UniProtKB-KW"/>
</dbReference>
<sequence>MHTNRQVLAGWQESTLTSYNAATKKFAKFKESRNENSYTLPISTEDIYDFVAWAGRGSEDNCNKGKITSKMLAKYLFAIKSWHTFHDAPYPYQTATRVKLMLKASGKQDALQPPRREKSPVLVEDLAKLTKTLSGQSAELNAVADLAIVAFWGMARMSELTYQSDRGLIRPKTKLTASDVKCVDGVLVLELHDAKTAKPATGGKPDSLFGYNNALGRVNLTKRRVNGILAEAWKHLGRPHLSGHSFQVGGPSIRKALGVSIEDIKTLGRWTTDCYKTYTKPLTEDEVITSLAILELPSI</sequence>